<keyword evidence="1" id="KW-0812">Transmembrane</keyword>
<protein>
    <submittedName>
        <fullName evidence="2">Tryptophan transporter</fullName>
    </submittedName>
</protein>
<dbReference type="EMBL" id="LBBT01000014">
    <property type="protein sequence ID" value="KKY02899.1"/>
    <property type="molecule type" value="Genomic_DNA"/>
</dbReference>
<keyword evidence="3" id="KW-1185">Reference proteome</keyword>
<dbReference type="Pfam" id="PF17099">
    <property type="entry name" value="TrpP"/>
    <property type="match status" value="1"/>
</dbReference>
<sequence>MIMKTNTRKLVLNSLLLAIGLLLHQITPTIGLPIQPDMTLIMLFTIIILNKDDYKTSLVCGVITGIFTALTTKFPGGQLPNILDKIITTNIIYVLVFIMYKFPFIKKFREKTQDFIISLIILPIGTLVSGATFLLSALILVGLPGTFKSLFLIAVVPAVLINLVCGLFLIKVVSISVKRIGYKDLKSISK</sequence>
<feature type="transmembrane region" description="Helical" evidence="1">
    <location>
        <begin position="86"/>
        <end position="103"/>
    </location>
</feature>
<organism evidence="2 3">
    <name type="scientific">Paraclostridium benzoelyticum</name>
    <dbReference type="NCBI Taxonomy" id="1629550"/>
    <lineage>
        <taxon>Bacteria</taxon>
        <taxon>Bacillati</taxon>
        <taxon>Bacillota</taxon>
        <taxon>Clostridia</taxon>
        <taxon>Peptostreptococcales</taxon>
        <taxon>Peptostreptococcaceae</taxon>
        <taxon>Paraclostridium</taxon>
    </lineage>
</organism>
<name>A0A0M3DN58_9FIRM</name>
<dbReference type="InterPro" id="IPR031360">
    <property type="entry name" value="TrpP"/>
</dbReference>
<evidence type="ECO:0000313" key="3">
    <source>
        <dbReference type="Proteomes" id="UP000034407"/>
    </source>
</evidence>
<feature type="transmembrane region" description="Helical" evidence="1">
    <location>
        <begin position="149"/>
        <end position="170"/>
    </location>
</feature>
<comment type="caution">
    <text evidence="2">The sequence shown here is derived from an EMBL/GenBank/DDBJ whole genome shotgun (WGS) entry which is preliminary data.</text>
</comment>
<dbReference type="Gene3D" id="1.10.1760.20">
    <property type="match status" value="1"/>
</dbReference>
<accession>A0A0M3DN58</accession>
<proteinExistence type="predicted"/>
<keyword evidence="1" id="KW-0472">Membrane</keyword>
<feature type="transmembrane region" description="Helical" evidence="1">
    <location>
        <begin position="115"/>
        <end position="143"/>
    </location>
</feature>
<evidence type="ECO:0000313" key="2">
    <source>
        <dbReference type="EMBL" id="KKY02899.1"/>
    </source>
</evidence>
<dbReference type="Proteomes" id="UP000034407">
    <property type="component" value="Unassembled WGS sequence"/>
</dbReference>
<evidence type="ECO:0000256" key="1">
    <source>
        <dbReference type="SAM" id="Phobius"/>
    </source>
</evidence>
<gene>
    <name evidence="2" type="ORF">VN21_00695</name>
</gene>
<dbReference type="PATRIC" id="fig|1629550.3.peg.96"/>
<keyword evidence="1" id="KW-1133">Transmembrane helix</keyword>
<reference evidence="2 3" key="1">
    <citation type="submission" date="2015-04" db="EMBL/GenBank/DDBJ databases">
        <title>Microcin producing Clostridium sp. JC272T.</title>
        <authorList>
            <person name="Jyothsna T."/>
            <person name="Sasikala C."/>
            <person name="Ramana C."/>
        </authorList>
    </citation>
    <scope>NUCLEOTIDE SEQUENCE [LARGE SCALE GENOMIC DNA]</scope>
    <source>
        <strain evidence="2 3">JC272</strain>
    </source>
</reference>
<dbReference type="AlphaFoldDB" id="A0A0M3DN58"/>